<dbReference type="InterPro" id="IPR009045">
    <property type="entry name" value="Zn_M74/Hedgehog-like"/>
</dbReference>
<evidence type="ECO:0000256" key="7">
    <source>
        <dbReference type="ARBA" id="ARBA00022801"/>
    </source>
</evidence>
<evidence type="ECO:0000313" key="16">
    <source>
        <dbReference type="Proteomes" id="UP000192790"/>
    </source>
</evidence>
<keyword evidence="4" id="KW-0479">Metal-binding</keyword>
<dbReference type="Gene3D" id="3.30.1380.10">
    <property type="match status" value="1"/>
</dbReference>
<feature type="domain" description="SLH" evidence="14">
    <location>
        <begin position="158"/>
        <end position="215"/>
    </location>
</feature>
<evidence type="ECO:0000256" key="2">
    <source>
        <dbReference type="ARBA" id="ARBA00004776"/>
    </source>
</evidence>
<proteinExistence type="inferred from homology"/>
<keyword evidence="8" id="KW-0862">Zinc</keyword>
<dbReference type="GO" id="GO:0071555">
    <property type="term" value="P:cell wall organization"/>
    <property type="evidence" value="ECO:0007669"/>
    <property type="project" value="UniProtKB-KW"/>
</dbReference>
<dbReference type="GO" id="GO:0046872">
    <property type="term" value="F:metal ion binding"/>
    <property type="evidence" value="ECO:0007669"/>
    <property type="project" value="UniProtKB-KW"/>
</dbReference>
<comment type="pathway">
    <text evidence="2">Cell wall biogenesis; cell wall polysaccharide biosynthesis.</text>
</comment>
<evidence type="ECO:0000259" key="14">
    <source>
        <dbReference type="PROSITE" id="PS51272"/>
    </source>
</evidence>
<keyword evidence="5" id="KW-0732">Signal</keyword>
<dbReference type="GO" id="GO:0006508">
    <property type="term" value="P:proteolysis"/>
    <property type="evidence" value="ECO:0007669"/>
    <property type="project" value="UniProtKB-KW"/>
</dbReference>
<evidence type="ECO:0000256" key="8">
    <source>
        <dbReference type="ARBA" id="ARBA00022833"/>
    </source>
</evidence>
<dbReference type="AlphaFoldDB" id="A0A1W2C551"/>
<protein>
    <recommendedName>
        <fullName evidence="12">Murein endopeptidase K</fullName>
    </recommendedName>
</protein>
<dbReference type="PANTHER" id="PTHR37425:SF1">
    <property type="entry name" value="OUTER MEMBRANE PROTEIN"/>
    <property type="match status" value="1"/>
</dbReference>
<accession>A0A1W2C551</accession>
<dbReference type="RefSeq" id="WP_084235214.1">
    <property type="nucleotide sequence ID" value="NZ_FWXW01000007.1"/>
</dbReference>
<dbReference type="PANTHER" id="PTHR37425">
    <property type="match status" value="1"/>
</dbReference>
<evidence type="ECO:0000256" key="5">
    <source>
        <dbReference type="ARBA" id="ARBA00022729"/>
    </source>
</evidence>
<keyword evidence="10" id="KW-0961">Cell wall biogenesis/degradation</keyword>
<dbReference type="SUPFAM" id="SSF55166">
    <property type="entry name" value="Hedgehog/DD-peptidase"/>
    <property type="match status" value="1"/>
</dbReference>
<dbReference type="STRING" id="1122930.SAMN02745168_2538"/>
<evidence type="ECO:0000256" key="11">
    <source>
        <dbReference type="ARBA" id="ARBA00093448"/>
    </source>
</evidence>
<reference evidence="15 16" key="1">
    <citation type="submission" date="2017-04" db="EMBL/GenBank/DDBJ databases">
        <authorList>
            <person name="Afonso C.L."/>
            <person name="Miller P.J."/>
            <person name="Scott M.A."/>
            <person name="Spackman E."/>
            <person name="Goraichik I."/>
            <person name="Dimitrov K.M."/>
            <person name="Suarez D.L."/>
            <person name="Swayne D.E."/>
        </authorList>
    </citation>
    <scope>NUCLEOTIDE SEQUENCE [LARGE SCALE GENOMIC DNA]</scope>
    <source>
        <strain evidence="15 16">DSM 12816</strain>
    </source>
</reference>
<dbReference type="InterPro" id="IPR013230">
    <property type="entry name" value="Peptidase_M15A_C"/>
</dbReference>
<evidence type="ECO:0000256" key="13">
    <source>
        <dbReference type="SAM" id="MobiDB-lite"/>
    </source>
</evidence>
<dbReference type="Proteomes" id="UP000192790">
    <property type="component" value="Unassembled WGS sequence"/>
</dbReference>
<dbReference type="Pfam" id="PF08291">
    <property type="entry name" value="Peptidase_M15_3"/>
    <property type="match status" value="1"/>
</dbReference>
<name>A0A1W2C551_9FIRM</name>
<evidence type="ECO:0000256" key="10">
    <source>
        <dbReference type="ARBA" id="ARBA00023316"/>
    </source>
</evidence>
<evidence type="ECO:0000313" key="15">
    <source>
        <dbReference type="EMBL" id="SMC79828.1"/>
    </source>
</evidence>
<keyword evidence="16" id="KW-1185">Reference proteome</keyword>
<organism evidence="15 16">
    <name type="scientific">Papillibacter cinnamivorans DSM 12816</name>
    <dbReference type="NCBI Taxonomy" id="1122930"/>
    <lineage>
        <taxon>Bacteria</taxon>
        <taxon>Bacillati</taxon>
        <taxon>Bacillota</taxon>
        <taxon>Clostridia</taxon>
        <taxon>Eubacteriales</taxon>
        <taxon>Oscillospiraceae</taxon>
        <taxon>Papillibacter</taxon>
    </lineage>
</organism>
<evidence type="ECO:0000256" key="12">
    <source>
        <dbReference type="ARBA" id="ARBA00093666"/>
    </source>
</evidence>
<evidence type="ECO:0000256" key="4">
    <source>
        <dbReference type="ARBA" id="ARBA00022723"/>
    </source>
</evidence>
<keyword evidence="3" id="KW-0645">Protease</keyword>
<comment type="cofactor">
    <cofactor evidence="1">
        <name>Zn(2+)</name>
        <dbReference type="ChEBI" id="CHEBI:29105"/>
    </cofactor>
</comment>
<dbReference type="OrthoDB" id="5242612at2"/>
<gene>
    <name evidence="15" type="ORF">SAMN02745168_2538</name>
</gene>
<dbReference type="InterPro" id="IPR010275">
    <property type="entry name" value="MepK"/>
</dbReference>
<keyword evidence="7" id="KW-0378">Hydrolase</keyword>
<feature type="region of interest" description="Disordered" evidence="13">
    <location>
        <begin position="149"/>
        <end position="176"/>
    </location>
</feature>
<keyword evidence="9" id="KW-0482">Metalloprotease</keyword>
<feature type="compositionally biased region" description="Basic and acidic residues" evidence="13">
    <location>
        <begin position="151"/>
        <end position="162"/>
    </location>
</feature>
<evidence type="ECO:0000256" key="9">
    <source>
        <dbReference type="ARBA" id="ARBA00023049"/>
    </source>
</evidence>
<evidence type="ECO:0000256" key="1">
    <source>
        <dbReference type="ARBA" id="ARBA00001947"/>
    </source>
</evidence>
<comment type="similarity">
    <text evidence="11">Belongs to the peptidase M15 family.</text>
</comment>
<evidence type="ECO:0000256" key="6">
    <source>
        <dbReference type="ARBA" id="ARBA00022737"/>
    </source>
</evidence>
<dbReference type="EMBL" id="FWXW01000007">
    <property type="protein sequence ID" value="SMC79828.1"/>
    <property type="molecule type" value="Genomic_DNA"/>
</dbReference>
<evidence type="ECO:0000256" key="3">
    <source>
        <dbReference type="ARBA" id="ARBA00022670"/>
    </source>
</evidence>
<dbReference type="PROSITE" id="PS51272">
    <property type="entry name" value="SLH"/>
    <property type="match status" value="1"/>
</dbReference>
<dbReference type="InterPro" id="IPR001119">
    <property type="entry name" value="SLH_dom"/>
</dbReference>
<dbReference type="GO" id="GO:0008237">
    <property type="term" value="F:metallopeptidase activity"/>
    <property type="evidence" value="ECO:0007669"/>
    <property type="project" value="UniProtKB-KW"/>
</dbReference>
<sequence length="215" mass="23566">MSVNVYSLAADKDRKLSEHFSLREFACRDGSDEVKVDSDLVELLEKIRSRFGAPVTISSAYRTAAYNKKVGGAAQSQHLYGKAADIRVQGAAFRGVAACAEDLGAGGIGLYEYEGGFTHVDVRRGRARWLQISKSGSAVSVDGFPWPETETAEKEKKEERTVAKSSPSGWAEEAAGWAQEKGLIKGDETGDCRWQDALTREQLAVILRRIFEMLS</sequence>
<keyword evidence="6" id="KW-0677">Repeat</keyword>